<name>A0A679P0B5_GIBZA</name>
<gene>
    <name evidence="1" type="ORF">FUG_LOCUS211539</name>
</gene>
<sequence>MTSLITFGYPSDTVVLAYRHRELCSNKDIKRDPLNIRIPCTDIPKTQQSRQCLNDMPCTPYVNVLDTHECHPSVTIFSTVLLRKNNIYSADALYYNLSKAPSELQ</sequence>
<protein>
    <submittedName>
        <fullName evidence="1">Uncharacterized protein</fullName>
    </submittedName>
</protein>
<reference evidence="1" key="1">
    <citation type="submission" date="2019-04" db="EMBL/GenBank/DDBJ databases">
        <authorList>
            <person name="Melise S."/>
            <person name="Noan J."/>
            <person name="Okalmin O."/>
        </authorList>
    </citation>
    <scope>NUCLEOTIDE SEQUENCE</scope>
    <source>
        <strain evidence="1">FN9</strain>
    </source>
</reference>
<proteinExistence type="predicted"/>
<accession>A0A679P0B5</accession>
<dbReference type="EMBL" id="CAAKMV010000124">
    <property type="protein sequence ID" value="VIO56394.1"/>
    <property type="molecule type" value="Genomic_DNA"/>
</dbReference>
<dbReference type="AlphaFoldDB" id="A0A679P0B5"/>
<evidence type="ECO:0000313" key="1">
    <source>
        <dbReference type="EMBL" id="VIO56394.1"/>
    </source>
</evidence>
<dbReference type="OrthoDB" id="10338506at2759"/>
<organism evidence="1">
    <name type="scientific">Gibberella zeae</name>
    <name type="common">Wheat head blight fungus</name>
    <name type="synonym">Fusarium graminearum</name>
    <dbReference type="NCBI Taxonomy" id="5518"/>
    <lineage>
        <taxon>Eukaryota</taxon>
        <taxon>Fungi</taxon>
        <taxon>Dikarya</taxon>
        <taxon>Ascomycota</taxon>
        <taxon>Pezizomycotina</taxon>
        <taxon>Sordariomycetes</taxon>
        <taxon>Hypocreomycetidae</taxon>
        <taxon>Hypocreales</taxon>
        <taxon>Nectriaceae</taxon>
        <taxon>Fusarium</taxon>
    </lineage>
</organism>